<evidence type="ECO:0000256" key="10">
    <source>
        <dbReference type="HAMAP-Rule" id="MF_00815"/>
    </source>
</evidence>
<dbReference type="NCBIfam" id="TIGR01146">
    <property type="entry name" value="ATPsyn_F1gamma"/>
    <property type="match status" value="1"/>
</dbReference>
<evidence type="ECO:0000256" key="3">
    <source>
        <dbReference type="ARBA" id="ARBA00007681"/>
    </source>
</evidence>
<keyword evidence="10" id="KW-1003">Cell membrane</keyword>
<evidence type="ECO:0000256" key="2">
    <source>
        <dbReference type="ARBA" id="ARBA00004170"/>
    </source>
</evidence>
<organism evidence="11 12">
    <name type="scientific">Dysgonomonas alginatilytica</name>
    <dbReference type="NCBI Taxonomy" id="1605892"/>
    <lineage>
        <taxon>Bacteria</taxon>
        <taxon>Pseudomonadati</taxon>
        <taxon>Bacteroidota</taxon>
        <taxon>Bacteroidia</taxon>
        <taxon>Bacteroidales</taxon>
        <taxon>Dysgonomonadaceae</taxon>
        <taxon>Dysgonomonas</taxon>
    </lineage>
</organism>
<reference evidence="11 12" key="1">
    <citation type="submission" date="2018-03" db="EMBL/GenBank/DDBJ databases">
        <title>Genomic Encyclopedia of Archaeal and Bacterial Type Strains, Phase II (KMG-II): from individual species to whole genera.</title>
        <authorList>
            <person name="Goeker M."/>
        </authorList>
    </citation>
    <scope>NUCLEOTIDE SEQUENCE [LARGE SCALE GENOMIC DNA]</scope>
    <source>
        <strain evidence="11 12">DSM 100214</strain>
    </source>
</reference>
<keyword evidence="7 10" id="KW-0472">Membrane</keyword>
<keyword evidence="6 10" id="KW-0406">Ion transport</keyword>
<dbReference type="GO" id="GO:0042777">
    <property type="term" value="P:proton motive force-driven plasma membrane ATP synthesis"/>
    <property type="evidence" value="ECO:0007669"/>
    <property type="project" value="UniProtKB-UniRule"/>
</dbReference>
<evidence type="ECO:0000256" key="9">
    <source>
        <dbReference type="ARBA" id="ARBA00023310"/>
    </source>
</evidence>
<dbReference type="CDD" id="cd12151">
    <property type="entry name" value="F1-ATPase_gamma"/>
    <property type="match status" value="1"/>
</dbReference>
<evidence type="ECO:0000313" key="11">
    <source>
        <dbReference type="EMBL" id="PXV63807.1"/>
    </source>
</evidence>
<dbReference type="Pfam" id="PF00231">
    <property type="entry name" value="ATP-synt"/>
    <property type="match status" value="1"/>
</dbReference>
<dbReference type="PRINTS" id="PR00126">
    <property type="entry name" value="ATPASEGAMMA"/>
</dbReference>
<evidence type="ECO:0000256" key="7">
    <source>
        <dbReference type="ARBA" id="ARBA00023136"/>
    </source>
</evidence>
<keyword evidence="9 10" id="KW-0066">ATP synthesis</keyword>
<dbReference type="GO" id="GO:0046933">
    <property type="term" value="F:proton-transporting ATP synthase activity, rotational mechanism"/>
    <property type="evidence" value="ECO:0007669"/>
    <property type="project" value="UniProtKB-UniRule"/>
</dbReference>
<evidence type="ECO:0000256" key="4">
    <source>
        <dbReference type="ARBA" id="ARBA00022448"/>
    </source>
</evidence>
<dbReference type="PANTHER" id="PTHR11693">
    <property type="entry name" value="ATP SYNTHASE GAMMA CHAIN"/>
    <property type="match status" value="1"/>
</dbReference>
<comment type="subunit">
    <text evidence="10">F-type ATPases have 2 components, CF(1) - the catalytic core - and CF(0) - the membrane proton channel. CF(1) has five subunits: alpha(3), beta(3), gamma(1), delta(1), epsilon(1). CF(0) has three main subunits: a, b and c.</text>
</comment>
<accession>A0A2V3PQ07</accession>
<dbReference type="InterPro" id="IPR000131">
    <property type="entry name" value="ATP_synth_F1_gsu"/>
</dbReference>
<comment type="caution">
    <text evidence="11">The sequence shown here is derived from an EMBL/GenBank/DDBJ whole genome shotgun (WGS) entry which is preliminary data.</text>
</comment>
<dbReference type="PANTHER" id="PTHR11693:SF22">
    <property type="entry name" value="ATP SYNTHASE SUBUNIT GAMMA, MITOCHONDRIAL"/>
    <property type="match status" value="1"/>
</dbReference>
<dbReference type="SUPFAM" id="SSF52943">
    <property type="entry name" value="ATP synthase (F1-ATPase), gamma subunit"/>
    <property type="match status" value="1"/>
</dbReference>
<protein>
    <recommendedName>
        <fullName evidence="10">ATP synthase gamma chain</fullName>
    </recommendedName>
    <alternativeName>
        <fullName evidence="10">ATP synthase F1 sector gamma subunit</fullName>
    </alternativeName>
    <alternativeName>
        <fullName evidence="10">F-ATPase gamma subunit</fullName>
    </alternativeName>
</protein>
<keyword evidence="8 10" id="KW-0139">CF(1)</keyword>
<keyword evidence="12" id="KW-1185">Reference proteome</keyword>
<proteinExistence type="inferred from homology"/>
<sequence length="302" mass="33174">MASLKEVKDRIDSVKSTKKITSAMKMIATAKLRKSQQAINSFLPYSTKLNEILTNLLASDSSIDSVYAQEREIRKVAIVAFSSNSSLCGGFNANVVKEFSSVVSQCAKIVGKENIVVYPFGKKIADFARKSNFAIERNPEFQQITDRPAFPPILQISKELVDKFLSKEIDQIILVYTHFKSMGVQQIKSNVYLPFDLKGAIEKASNDSATSNINQTTDYILEPEKAELLSHLIPKVLASNLFAALLDSNASENAARSLAMQIATDNAEELVGDLTIEYNKNRQAAITNQLLDIIGGASALSK</sequence>
<evidence type="ECO:0000256" key="5">
    <source>
        <dbReference type="ARBA" id="ARBA00022781"/>
    </source>
</evidence>
<comment type="subcellular location">
    <subcellularLocation>
        <location evidence="10">Cell membrane</location>
        <topology evidence="10">Peripheral membrane protein</topology>
    </subcellularLocation>
    <subcellularLocation>
        <location evidence="2">Membrane</location>
        <topology evidence="2">Peripheral membrane protein</topology>
    </subcellularLocation>
</comment>
<dbReference type="GO" id="GO:0045259">
    <property type="term" value="C:proton-transporting ATP synthase complex"/>
    <property type="evidence" value="ECO:0007669"/>
    <property type="project" value="UniProtKB-KW"/>
</dbReference>
<dbReference type="Proteomes" id="UP000247973">
    <property type="component" value="Unassembled WGS sequence"/>
</dbReference>
<dbReference type="OrthoDB" id="9812769at2"/>
<evidence type="ECO:0000313" key="12">
    <source>
        <dbReference type="Proteomes" id="UP000247973"/>
    </source>
</evidence>
<dbReference type="InterPro" id="IPR035968">
    <property type="entry name" value="ATP_synth_F1_ATPase_gsu"/>
</dbReference>
<dbReference type="RefSeq" id="WP_110310774.1">
    <property type="nucleotide sequence ID" value="NZ_QICL01000012.1"/>
</dbReference>
<gene>
    <name evidence="10" type="primary">atpG</name>
    <name evidence="11" type="ORF">CLV62_11256</name>
</gene>
<dbReference type="GO" id="GO:0005886">
    <property type="term" value="C:plasma membrane"/>
    <property type="evidence" value="ECO:0007669"/>
    <property type="project" value="UniProtKB-SubCell"/>
</dbReference>
<dbReference type="HAMAP" id="MF_00815">
    <property type="entry name" value="ATP_synth_gamma_bact"/>
    <property type="match status" value="1"/>
</dbReference>
<dbReference type="EMBL" id="QICL01000012">
    <property type="protein sequence ID" value="PXV63807.1"/>
    <property type="molecule type" value="Genomic_DNA"/>
</dbReference>
<comment type="similarity">
    <text evidence="3 10">Belongs to the ATPase gamma chain family.</text>
</comment>
<dbReference type="Gene3D" id="1.10.287.80">
    <property type="entry name" value="ATP synthase, gamma subunit, helix hairpin domain"/>
    <property type="match status" value="2"/>
</dbReference>
<comment type="function">
    <text evidence="1 10">Produces ATP from ADP in the presence of a proton gradient across the membrane. The gamma chain is believed to be important in regulating ATPase activity and the flow of protons through the CF(0) complex.</text>
</comment>
<dbReference type="Gene3D" id="3.40.1380.10">
    <property type="match status" value="1"/>
</dbReference>
<keyword evidence="5 10" id="KW-0375">Hydrogen ion transport</keyword>
<keyword evidence="4 10" id="KW-0813">Transport</keyword>
<name>A0A2V3PQ07_9BACT</name>
<evidence type="ECO:0000256" key="6">
    <source>
        <dbReference type="ARBA" id="ARBA00023065"/>
    </source>
</evidence>
<evidence type="ECO:0000256" key="8">
    <source>
        <dbReference type="ARBA" id="ARBA00023196"/>
    </source>
</evidence>
<dbReference type="AlphaFoldDB" id="A0A2V3PQ07"/>
<evidence type="ECO:0000256" key="1">
    <source>
        <dbReference type="ARBA" id="ARBA00003456"/>
    </source>
</evidence>
<dbReference type="GO" id="GO:0005524">
    <property type="term" value="F:ATP binding"/>
    <property type="evidence" value="ECO:0007669"/>
    <property type="project" value="UniProtKB-UniRule"/>
</dbReference>